<dbReference type="EMBL" id="CP069127">
    <property type="protein sequence ID" value="QRG66944.1"/>
    <property type="molecule type" value="Genomic_DNA"/>
</dbReference>
<dbReference type="InterPro" id="IPR007936">
    <property type="entry name" value="VapE-like_dom"/>
</dbReference>
<evidence type="ECO:0000259" key="1">
    <source>
        <dbReference type="Pfam" id="PF05272"/>
    </source>
</evidence>
<dbReference type="PANTHER" id="PTHR34985:SF1">
    <property type="entry name" value="SLR0554 PROTEIN"/>
    <property type="match status" value="1"/>
</dbReference>
<proteinExistence type="predicted"/>
<evidence type="ECO:0000313" key="3">
    <source>
        <dbReference type="Proteomes" id="UP000596248"/>
    </source>
</evidence>
<dbReference type="PANTHER" id="PTHR34985">
    <property type="entry name" value="SLR0554 PROTEIN"/>
    <property type="match status" value="1"/>
</dbReference>
<sequence length="786" mass="90705">MHDIELDISFGKHRADTNWKPEFLTWIEFVDRLRKVRRTSETMAQYDKMDVNGKGKAKDGPAFVGGLIRGGRRKKENVDTRSLITLDADFADDGFLFTVELVLGGRAYAVYSTHSHRLRKPKYRLIAPVDRTMSPDEYAAISRKIAEQIGMHYFDKTTFQAHRLMYFPSCSSDAEPVFEEFEGSPICADDILAEYEDWQDVMAWPRHPEEKKAIRVSASKAQDPREKRGVIGLFCRAFTIEEGIETFLSDVYSPGSMPNRYTFVNGSSANGLEVYPDQELVFSHQDSDPVADGRTYNLFDLVRIHKFGHLDDKVKEHTPDAKKPSHLAMERWAADRPEVKKLSFEERQADFAEMADEFDNDEEEEPEDTDWETKLELHHKSGLPLPTAGNIELILTHGVWRKVLAYDAFGNSEVIRKALPWRGLERPGRLYEPWLGADDKRLQHWFAKVHEIGSAKLIQNAFTEVVHKNTFHPIKAYLESRVWDGVERAERLFTVYLGAPDTHYVRQVTRKMLLAAVTRLYRPGCKFDQMLVLVGPQGAGKSSLLAKLGREWFSDSLRTFENKEAGEHLQSGWIFEIGELSAMKKTEVEEVKAFLSKTEDRYRVAYDRQVSEFPRKCVFFGTTNTRDFLRDATGNRRFWPIEVEPDKAELSHWTHLTEEVVSQIWAEVLCWFKAGETLELDQEAREAAEQQQAAHMESDSREGLIQEWLDTPIEDEWADEPSDLLRQRVCAAQIWTECFGKKRGDMRTWEGKEIMDIMRRIPGWAERNGKAKIPGYGVQRVFERLP</sequence>
<keyword evidence="3" id="KW-1185">Reference proteome</keyword>
<reference evidence="2 3" key="1">
    <citation type="submission" date="2021-01" db="EMBL/GenBank/DDBJ databases">
        <title>Identification of strong promoters based on the transcriptome of Brevibacillus choshinensis.</title>
        <authorList>
            <person name="Yao D."/>
            <person name="Zhang K."/>
            <person name="Wu J."/>
        </authorList>
    </citation>
    <scope>NUCLEOTIDE SEQUENCE [LARGE SCALE GENOMIC DNA]</scope>
    <source>
        <strain evidence="2 3">HPD31-SP3</strain>
    </source>
</reference>
<dbReference type="Proteomes" id="UP000596248">
    <property type="component" value="Chromosome"/>
</dbReference>
<protein>
    <submittedName>
        <fullName evidence="2">Virulence protein E</fullName>
    </submittedName>
</protein>
<feature type="domain" description="Virulence-associated protein E-like" evidence="1">
    <location>
        <begin position="478"/>
        <end position="696"/>
    </location>
</feature>
<organism evidence="2 3">
    <name type="scientific">Brevibacillus choshinensis</name>
    <dbReference type="NCBI Taxonomy" id="54911"/>
    <lineage>
        <taxon>Bacteria</taxon>
        <taxon>Bacillati</taxon>
        <taxon>Bacillota</taxon>
        <taxon>Bacilli</taxon>
        <taxon>Bacillales</taxon>
        <taxon>Paenibacillaceae</taxon>
        <taxon>Brevibacillus</taxon>
    </lineage>
</organism>
<gene>
    <name evidence="2" type="ORF">JNE38_26280</name>
</gene>
<dbReference type="SUPFAM" id="SSF52540">
    <property type="entry name" value="P-loop containing nucleoside triphosphate hydrolases"/>
    <property type="match status" value="1"/>
</dbReference>
<dbReference type="InterPro" id="IPR027417">
    <property type="entry name" value="P-loop_NTPase"/>
</dbReference>
<dbReference type="Pfam" id="PF05272">
    <property type="entry name" value="VapE-like_dom"/>
    <property type="match status" value="1"/>
</dbReference>
<dbReference type="RefSeq" id="WP_203354008.1">
    <property type="nucleotide sequence ID" value="NZ_CP069127.1"/>
</dbReference>
<name>A0ABX7FMR0_BRECH</name>
<accession>A0ABX7FMR0</accession>
<evidence type="ECO:0000313" key="2">
    <source>
        <dbReference type="EMBL" id="QRG66944.1"/>
    </source>
</evidence>